<reference evidence="1" key="1">
    <citation type="submission" date="2020-07" db="EMBL/GenBank/DDBJ databases">
        <title>Multicomponent nature underlies the extraordinary mechanical properties of spider dragline silk.</title>
        <authorList>
            <person name="Kono N."/>
            <person name="Nakamura H."/>
            <person name="Mori M."/>
            <person name="Yoshida Y."/>
            <person name="Ohtoshi R."/>
            <person name="Malay A.D."/>
            <person name="Moran D.A.P."/>
            <person name="Tomita M."/>
            <person name="Numata K."/>
            <person name="Arakawa K."/>
        </authorList>
    </citation>
    <scope>NUCLEOTIDE SEQUENCE</scope>
</reference>
<comment type="caution">
    <text evidence="1">The sequence shown here is derived from an EMBL/GenBank/DDBJ whole genome shotgun (WGS) entry which is preliminary data.</text>
</comment>
<dbReference type="Proteomes" id="UP000887116">
    <property type="component" value="Unassembled WGS sequence"/>
</dbReference>
<keyword evidence="2" id="KW-1185">Reference proteome</keyword>
<sequence length="252" mass="28731">MHENARSVDTESVLNFSRPVNVVPWRNEHYATHRKQSGRVGPVNVVPWWNEIFANLPPRQCGRFVAVPSRVQQSARSVVSELFSNSVHWPVNVVPWWNELFIKLRPRLGRRVGVGLLRVDLNRRPVNIVRHEKKFSPTQRHDRVEGSCLDRNACIRSQIWLAQNSFPNPSTARCTSCLGGTNAQLTRRQALMVGYWVNPPTSFKMQGRLVQNCVLNPTVTVVLRRNECFANPPPRPDGRVLVDCAACIRTQS</sequence>
<protein>
    <submittedName>
        <fullName evidence="1">Uncharacterized protein</fullName>
    </submittedName>
</protein>
<accession>A0A8X6HL04</accession>
<dbReference type="EMBL" id="BMAO01031621">
    <property type="protein sequence ID" value="GFQ76502.1"/>
    <property type="molecule type" value="Genomic_DNA"/>
</dbReference>
<name>A0A8X6HL04_TRICU</name>
<dbReference type="AlphaFoldDB" id="A0A8X6HL04"/>
<organism evidence="1 2">
    <name type="scientific">Trichonephila clavata</name>
    <name type="common">Joro spider</name>
    <name type="synonym">Nephila clavata</name>
    <dbReference type="NCBI Taxonomy" id="2740835"/>
    <lineage>
        <taxon>Eukaryota</taxon>
        <taxon>Metazoa</taxon>
        <taxon>Ecdysozoa</taxon>
        <taxon>Arthropoda</taxon>
        <taxon>Chelicerata</taxon>
        <taxon>Arachnida</taxon>
        <taxon>Araneae</taxon>
        <taxon>Araneomorphae</taxon>
        <taxon>Entelegynae</taxon>
        <taxon>Araneoidea</taxon>
        <taxon>Nephilidae</taxon>
        <taxon>Trichonephila</taxon>
    </lineage>
</organism>
<evidence type="ECO:0000313" key="2">
    <source>
        <dbReference type="Proteomes" id="UP000887116"/>
    </source>
</evidence>
<gene>
    <name evidence="1" type="ORF">TNCT_274221</name>
</gene>
<evidence type="ECO:0000313" key="1">
    <source>
        <dbReference type="EMBL" id="GFQ76502.1"/>
    </source>
</evidence>
<proteinExistence type="predicted"/>